<feature type="transmembrane region" description="Helical" evidence="5">
    <location>
        <begin position="549"/>
        <end position="568"/>
    </location>
</feature>
<organism evidence="7 8">
    <name type="scientific">Passalora fulva</name>
    <name type="common">Tomato leaf mold</name>
    <name type="synonym">Cladosporium fulvum</name>
    <dbReference type="NCBI Taxonomy" id="5499"/>
    <lineage>
        <taxon>Eukaryota</taxon>
        <taxon>Fungi</taxon>
        <taxon>Dikarya</taxon>
        <taxon>Ascomycota</taxon>
        <taxon>Pezizomycotina</taxon>
        <taxon>Dothideomycetes</taxon>
        <taxon>Dothideomycetidae</taxon>
        <taxon>Mycosphaerellales</taxon>
        <taxon>Mycosphaerellaceae</taxon>
        <taxon>Fulvia</taxon>
    </lineage>
</organism>
<name>A0A9Q8P4S4_PASFU</name>
<dbReference type="GO" id="GO:0003677">
    <property type="term" value="F:DNA binding"/>
    <property type="evidence" value="ECO:0007669"/>
    <property type="project" value="InterPro"/>
</dbReference>
<dbReference type="GO" id="GO:0005634">
    <property type="term" value="C:nucleus"/>
    <property type="evidence" value="ECO:0007669"/>
    <property type="project" value="UniProtKB-SubCell"/>
</dbReference>
<sequence length="712" mass="79125">MSTGQSRRNGKAASCEPCRKGKIRCDHQRPTCGRCQRRGLTSQCFYHPAPLTKPRGTGSGFAGAHVFNIESNARPAITAEQRNLSHGLQDVRERAQAPDGSSHTSQTYGFPWPSSWVASPETHGQQSLYWNVPRAKDNEAEDKRLPVIKEVLMLLKHFRFMQILVEEYATHAQASLVPQPIAMSFMDSLADLTTAYASADDANGNDDGFTQMAKNVLRATSAPIETPDDLAGFLAMYSGDNMRLETIGLLYTTSATACLLGLARDDDRHTEFVEAMYRGSTTCLHLVRDISPEINDIMLWLSFENMRLTTHTEGDSSPIVWRKLGDVTTDIFAAGFHREAKNTSKTPFFLAECRRKAFVAAYQLDKFIATLLDLPPRILRRYSDCKMPLELTDQELLSDAGELAQARAKLSPDGWSPDKQYIPATWQRLRFQLGMLREDILEYPFLPPTLENNAALKNLARRCHQTYDSLPSHLKYNPDQWNTIPPSACLMLTVMRLNYLQSCFQIQRLLEDTEPDAWPELLRISAETVATVLQIGNCLNKAIFMRHDFPYIVLAYGLPSAVILAYALQSRARGNVRQALPSDLSRASLIRHLSVFVSQLESICAFSERNYTICIQASKAITRALDEVLDMPATPAAAMSNPAPQTPVSANENSTAGPLATPALSASQPVMLDTAMNVDADLISGDLLDGFDLSSWVKNIDWTGTGGEWSTF</sequence>
<feature type="domain" description="Zn(2)-C6 fungal-type" evidence="6">
    <location>
        <begin position="14"/>
        <end position="46"/>
    </location>
</feature>
<dbReference type="PROSITE" id="PS00463">
    <property type="entry name" value="ZN2_CY6_FUNGAL_1"/>
    <property type="match status" value="1"/>
</dbReference>
<evidence type="ECO:0000256" key="2">
    <source>
        <dbReference type="ARBA" id="ARBA00022723"/>
    </source>
</evidence>
<dbReference type="GO" id="GO:0006351">
    <property type="term" value="P:DNA-templated transcription"/>
    <property type="evidence" value="ECO:0007669"/>
    <property type="project" value="InterPro"/>
</dbReference>
<protein>
    <recommendedName>
        <fullName evidence="6">Zn(2)-C6 fungal-type domain-containing protein</fullName>
    </recommendedName>
</protein>
<dbReference type="KEGG" id="ffu:CLAFUR5_03343"/>
<dbReference type="Gene3D" id="4.10.240.10">
    <property type="entry name" value="Zn(2)-C6 fungal-type DNA-binding domain"/>
    <property type="match status" value="1"/>
</dbReference>
<comment type="subcellular location">
    <subcellularLocation>
        <location evidence="1">Nucleus</location>
    </subcellularLocation>
</comment>
<evidence type="ECO:0000256" key="4">
    <source>
        <dbReference type="SAM" id="MobiDB-lite"/>
    </source>
</evidence>
<feature type="compositionally biased region" description="Polar residues" evidence="4">
    <location>
        <begin position="642"/>
        <end position="656"/>
    </location>
</feature>
<reference evidence="7" key="2">
    <citation type="journal article" date="2022" name="Microb. Genom.">
        <title>A chromosome-scale genome assembly of the tomato pathogen Cladosporium fulvum reveals a compartmentalized genome architecture and the presence of a dispensable chromosome.</title>
        <authorList>
            <person name="Zaccaron A.Z."/>
            <person name="Chen L.H."/>
            <person name="Samaras A."/>
            <person name="Stergiopoulos I."/>
        </authorList>
    </citation>
    <scope>NUCLEOTIDE SEQUENCE</scope>
    <source>
        <strain evidence="7">Race5_Kim</strain>
    </source>
</reference>
<dbReference type="CDD" id="cd00067">
    <property type="entry name" value="GAL4"/>
    <property type="match status" value="1"/>
</dbReference>
<feature type="region of interest" description="Disordered" evidence="4">
    <location>
        <begin position="636"/>
        <end position="660"/>
    </location>
</feature>
<dbReference type="Pfam" id="PF04082">
    <property type="entry name" value="Fungal_trans"/>
    <property type="match status" value="1"/>
</dbReference>
<dbReference type="PANTHER" id="PTHR31001">
    <property type="entry name" value="UNCHARACTERIZED TRANSCRIPTIONAL REGULATORY PROTEIN"/>
    <property type="match status" value="1"/>
</dbReference>
<dbReference type="InterPro" id="IPR007219">
    <property type="entry name" value="XnlR_reg_dom"/>
</dbReference>
<evidence type="ECO:0000313" key="7">
    <source>
        <dbReference type="EMBL" id="UJO13169.1"/>
    </source>
</evidence>
<evidence type="ECO:0000256" key="1">
    <source>
        <dbReference type="ARBA" id="ARBA00004123"/>
    </source>
</evidence>
<keyword evidence="5" id="KW-0472">Membrane</keyword>
<keyword evidence="8" id="KW-1185">Reference proteome</keyword>
<keyword evidence="3" id="KW-0539">Nucleus</keyword>
<keyword evidence="2" id="KW-0479">Metal-binding</keyword>
<keyword evidence="5" id="KW-0812">Transmembrane</keyword>
<dbReference type="AlphaFoldDB" id="A0A9Q8P4S4"/>
<dbReference type="EMBL" id="CP090164">
    <property type="protein sequence ID" value="UJO13169.1"/>
    <property type="molecule type" value="Genomic_DNA"/>
</dbReference>
<evidence type="ECO:0000256" key="5">
    <source>
        <dbReference type="SAM" id="Phobius"/>
    </source>
</evidence>
<proteinExistence type="predicted"/>
<dbReference type="PANTHER" id="PTHR31001:SF40">
    <property type="entry name" value="ZN(II)2CYS6 TRANSCRIPTION FACTOR (EUROFUNG)"/>
    <property type="match status" value="1"/>
</dbReference>
<dbReference type="GO" id="GO:0000981">
    <property type="term" value="F:DNA-binding transcription factor activity, RNA polymerase II-specific"/>
    <property type="evidence" value="ECO:0007669"/>
    <property type="project" value="InterPro"/>
</dbReference>
<dbReference type="CDD" id="cd12148">
    <property type="entry name" value="fungal_TF_MHR"/>
    <property type="match status" value="1"/>
</dbReference>
<dbReference type="Proteomes" id="UP000756132">
    <property type="component" value="Chromosome 2"/>
</dbReference>
<dbReference type="GeneID" id="71983221"/>
<dbReference type="InterPro" id="IPR001138">
    <property type="entry name" value="Zn2Cys6_DnaBD"/>
</dbReference>
<keyword evidence="5" id="KW-1133">Transmembrane helix</keyword>
<dbReference type="GO" id="GO:0008270">
    <property type="term" value="F:zinc ion binding"/>
    <property type="evidence" value="ECO:0007669"/>
    <property type="project" value="InterPro"/>
</dbReference>
<accession>A0A9Q8P4S4</accession>
<gene>
    <name evidence="7" type="ORF">CLAFUR5_03343</name>
</gene>
<dbReference type="RefSeq" id="XP_047757535.1">
    <property type="nucleotide sequence ID" value="XM_047902491.1"/>
</dbReference>
<evidence type="ECO:0000259" key="6">
    <source>
        <dbReference type="PROSITE" id="PS50048"/>
    </source>
</evidence>
<dbReference type="Pfam" id="PF00172">
    <property type="entry name" value="Zn_clus"/>
    <property type="match status" value="1"/>
</dbReference>
<dbReference type="InterPro" id="IPR036864">
    <property type="entry name" value="Zn2-C6_fun-type_DNA-bd_sf"/>
</dbReference>
<dbReference type="SUPFAM" id="SSF57701">
    <property type="entry name" value="Zn2/Cys6 DNA-binding domain"/>
    <property type="match status" value="1"/>
</dbReference>
<dbReference type="OrthoDB" id="4898680at2759"/>
<evidence type="ECO:0000313" key="8">
    <source>
        <dbReference type="Proteomes" id="UP000756132"/>
    </source>
</evidence>
<dbReference type="SMART" id="SM00066">
    <property type="entry name" value="GAL4"/>
    <property type="match status" value="1"/>
</dbReference>
<dbReference type="PROSITE" id="PS50048">
    <property type="entry name" value="ZN2_CY6_FUNGAL_2"/>
    <property type="match status" value="1"/>
</dbReference>
<dbReference type="InterPro" id="IPR050613">
    <property type="entry name" value="Sec_Metabolite_Reg"/>
</dbReference>
<evidence type="ECO:0000256" key="3">
    <source>
        <dbReference type="ARBA" id="ARBA00023242"/>
    </source>
</evidence>
<reference evidence="7" key="1">
    <citation type="submission" date="2021-12" db="EMBL/GenBank/DDBJ databases">
        <authorList>
            <person name="Zaccaron A."/>
            <person name="Stergiopoulos I."/>
        </authorList>
    </citation>
    <scope>NUCLEOTIDE SEQUENCE</scope>
    <source>
        <strain evidence="7">Race5_Kim</strain>
    </source>
</reference>